<comment type="caution">
    <text evidence="1">The sequence shown here is derived from an EMBL/GenBank/DDBJ whole genome shotgun (WGS) entry which is preliminary data.</text>
</comment>
<evidence type="ECO:0008006" key="3">
    <source>
        <dbReference type="Google" id="ProtNLM"/>
    </source>
</evidence>
<reference evidence="2" key="1">
    <citation type="journal article" date="2019" name="Int. J. Syst. Evol. Microbiol.">
        <title>The Global Catalogue of Microorganisms (GCM) 10K type strain sequencing project: providing services to taxonomists for standard genome sequencing and annotation.</title>
        <authorList>
            <consortium name="The Broad Institute Genomics Platform"/>
            <consortium name="The Broad Institute Genome Sequencing Center for Infectious Disease"/>
            <person name="Wu L."/>
            <person name="Ma J."/>
        </authorList>
    </citation>
    <scope>NUCLEOTIDE SEQUENCE [LARGE SCALE GENOMIC DNA]</scope>
    <source>
        <strain evidence="2">CGMCC 1.12806</strain>
    </source>
</reference>
<gene>
    <name evidence="1" type="ORF">GCM10011328_42620</name>
</gene>
<evidence type="ECO:0000313" key="1">
    <source>
        <dbReference type="EMBL" id="GGA62941.1"/>
    </source>
</evidence>
<sequence>MTEKPKPEIYLASGFVEVAKKEVISDEALVGAASEIFAGLIDANLSGSLVKKRIASGKRNTGKSDGTRAIVSIKKGNKLFFIHLFSKKENDNISKKELAALKEYGELLFSFTDEKLEDMVSKGILRKL</sequence>
<dbReference type="Proteomes" id="UP000627464">
    <property type="component" value="Unassembled WGS sequence"/>
</dbReference>
<dbReference type="EMBL" id="BMFZ01000022">
    <property type="protein sequence ID" value="GGA62941.1"/>
    <property type="molecule type" value="Genomic_DNA"/>
</dbReference>
<organism evidence="1 2">
    <name type="scientific">Hafnia psychrotolerans</name>
    <dbReference type="NCBI Taxonomy" id="1477018"/>
    <lineage>
        <taxon>Bacteria</taxon>
        <taxon>Pseudomonadati</taxon>
        <taxon>Pseudomonadota</taxon>
        <taxon>Gammaproteobacteria</taxon>
        <taxon>Enterobacterales</taxon>
        <taxon>Hafniaceae</taxon>
        <taxon>Hafnia</taxon>
    </lineage>
</organism>
<dbReference type="InterPro" id="IPR009387">
    <property type="entry name" value="HigB-2"/>
</dbReference>
<dbReference type="Pfam" id="PF06296">
    <property type="entry name" value="RelE"/>
    <property type="match status" value="1"/>
</dbReference>
<protein>
    <recommendedName>
        <fullName evidence="3">Addiction module toxin RelE</fullName>
    </recommendedName>
</protein>
<evidence type="ECO:0000313" key="2">
    <source>
        <dbReference type="Proteomes" id="UP000627464"/>
    </source>
</evidence>
<dbReference type="RefSeq" id="WP_188475529.1">
    <property type="nucleotide sequence ID" value="NZ_BMFZ01000022.1"/>
</dbReference>
<accession>A0ABQ1H7V2</accession>
<keyword evidence="2" id="KW-1185">Reference proteome</keyword>
<name>A0ABQ1H7V2_9GAMM</name>
<proteinExistence type="predicted"/>